<dbReference type="Proteomes" id="UP000215224">
    <property type="component" value="Chromosome"/>
</dbReference>
<organism evidence="2 3">
    <name type="scientific">Sutcliffiella cohnii</name>
    <dbReference type="NCBI Taxonomy" id="33932"/>
    <lineage>
        <taxon>Bacteria</taxon>
        <taxon>Bacillati</taxon>
        <taxon>Bacillota</taxon>
        <taxon>Bacilli</taxon>
        <taxon>Bacillales</taxon>
        <taxon>Bacillaceae</taxon>
        <taxon>Sutcliffiella</taxon>
    </lineage>
</organism>
<dbReference type="InterPro" id="IPR043129">
    <property type="entry name" value="ATPase_NBD"/>
</dbReference>
<dbReference type="EMBL" id="CP018866">
    <property type="protein sequence ID" value="AST92917.1"/>
    <property type="molecule type" value="Genomic_DNA"/>
</dbReference>
<gene>
    <name evidence="2" type="ORF">BC6307_17300</name>
</gene>
<evidence type="ECO:0000313" key="2">
    <source>
        <dbReference type="EMBL" id="AST92917.1"/>
    </source>
</evidence>
<reference evidence="2 3" key="1">
    <citation type="submission" date="2016-12" db="EMBL/GenBank/DDBJ databases">
        <title>The whole genome sequencing and assembly of Bacillus cohnii DSM 6307T strain.</title>
        <authorList>
            <person name="Lee Y.-J."/>
            <person name="Yi H."/>
            <person name="Bahn Y.-S."/>
            <person name="Kim J.F."/>
            <person name="Lee D.-W."/>
        </authorList>
    </citation>
    <scope>NUCLEOTIDE SEQUENCE [LARGE SCALE GENOMIC DNA]</scope>
    <source>
        <strain evidence="2 3">DSM 6307</strain>
    </source>
</reference>
<dbReference type="CDD" id="cd24007">
    <property type="entry name" value="ASKHA_NBD_eukNAGK-like"/>
    <property type="match status" value="1"/>
</dbReference>
<dbReference type="PANTHER" id="PTHR43190">
    <property type="entry name" value="N-ACETYL-D-GLUCOSAMINE KINASE"/>
    <property type="match status" value="1"/>
</dbReference>
<dbReference type="InterPro" id="IPR052519">
    <property type="entry name" value="Euk-type_GlcNAc_Kinase"/>
</dbReference>
<evidence type="ECO:0000313" key="3">
    <source>
        <dbReference type="Proteomes" id="UP000215224"/>
    </source>
</evidence>
<name>A0A223KU78_9BACI</name>
<dbReference type="AlphaFoldDB" id="A0A223KU78"/>
<dbReference type="PANTHER" id="PTHR43190:SF3">
    <property type="entry name" value="N-ACETYL-D-GLUCOSAMINE KINASE"/>
    <property type="match status" value="1"/>
</dbReference>
<dbReference type="STRING" id="1314751.GCA_001591425_04617"/>
<evidence type="ECO:0000259" key="1">
    <source>
        <dbReference type="Pfam" id="PF01869"/>
    </source>
</evidence>
<keyword evidence="3" id="KW-1185">Reference proteome</keyword>
<dbReference type="InterPro" id="IPR002731">
    <property type="entry name" value="ATPase_BadF"/>
</dbReference>
<accession>A0A223KU78</accession>
<feature type="domain" description="ATPase BadF/BadG/BcrA/BcrD type" evidence="1">
    <location>
        <begin position="3"/>
        <end position="296"/>
    </location>
</feature>
<proteinExistence type="predicted"/>
<dbReference type="Pfam" id="PF01869">
    <property type="entry name" value="BcrAD_BadFG"/>
    <property type="match status" value="1"/>
</dbReference>
<dbReference type="SUPFAM" id="SSF53067">
    <property type="entry name" value="Actin-like ATPase domain"/>
    <property type="match status" value="2"/>
</dbReference>
<dbReference type="Gene3D" id="3.30.420.40">
    <property type="match status" value="2"/>
</dbReference>
<dbReference type="KEGG" id="bcoh:BC6307_17300"/>
<sequence>MIIGIDGGGTKTTGILVDYNGVVVSKATVGASNPNGVREVDIRNELTLLFSLLTEKKPLSKVVLIYAGISGVESGGKKEWMTSLIKSITGQNIRVIVENDAITALYSGTKGNPGIVTICGTGSITYGLNESGERSRVGGWGYLINDGCSGFALGKSLLEYVFSEYDKGKLPCHLTHAVLQHFKRNSVAELIPHIYELGKSRDIVASVGKVVVQYARNNDKTCLDILRVAAEQAVSDINILYKKLFHSTIQDTVIPIVLTGGIVEHSEELVSFIRKEIEVLNKTYHIIQPNCPPIVGTIYASLKMLNKEINTRIIDTLEKQLV</sequence>
<protein>
    <recommendedName>
        <fullName evidence="1">ATPase BadF/BadG/BcrA/BcrD type domain-containing protein</fullName>
    </recommendedName>
</protein>
<dbReference type="RefSeq" id="WP_066421018.1">
    <property type="nucleotide sequence ID" value="NZ_CP018866.1"/>
</dbReference>